<dbReference type="EMBL" id="QNUK01000412">
    <property type="protein sequence ID" value="KAF5893778.1"/>
    <property type="molecule type" value="Genomic_DNA"/>
</dbReference>
<sequence>SATAWYQNRGRRPSPVYRPAAYCSSRRATQPARPTRRFNTRAAHSCHSGLCSLTSEVQ</sequence>
<comment type="caution">
    <text evidence="1">The sequence shown here is derived from an EMBL/GenBank/DDBJ whole genome shotgun (WGS) entry which is preliminary data.</text>
</comment>
<gene>
    <name evidence="1" type="primary">cbsx3</name>
    <name evidence="1" type="ORF">DAT39_016498</name>
</gene>
<proteinExistence type="predicted"/>
<dbReference type="Proteomes" id="UP000727407">
    <property type="component" value="Unassembled WGS sequence"/>
</dbReference>
<protein>
    <submittedName>
        <fullName evidence="1">CBS domain-containing protein CBSX3</fullName>
    </submittedName>
</protein>
<name>A0A8J4X5D5_CLAMG</name>
<feature type="non-terminal residue" evidence="1">
    <location>
        <position position="1"/>
    </location>
</feature>
<feature type="non-terminal residue" evidence="1">
    <location>
        <position position="58"/>
    </location>
</feature>
<accession>A0A8J4X5D5</accession>
<evidence type="ECO:0000313" key="1">
    <source>
        <dbReference type="EMBL" id="KAF5893778.1"/>
    </source>
</evidence>
<evidence type="ECO:0000313" key="2">
    <source>
        <dbReference type="Proteomes" id="UP000727407"/>
    </source>
</evidence>
<dbReference type="AlphaFoldDB" id="A0A8J4X5D5"/>
<organism evidence="1 2">
    <name type="scientific">Clarias magur</name>
    <name type="common">Asian catfish</name>
    <name type="synonym">Macropteronotus magur</name>
    <dbReference type="NCBI Taxonomy" id="1594786"/>
    <lineage>
        <taxon>Eukaryota</taxon>
        <taxon>Metazoa</taxon>
        <taxon>Chordata</taxon>
        <taxon>Craniata</taxon>
        <taxon>Vertebrata</taxon>
        <taxon>Euteleostomi</taxon>
        <taxon>Actinopterygii</taxon>
        <taxon>Neopterygii</taxon>
        <taxon>Teleostei</taxon>
        <taxon>Ostariophysi</taxon>
        <taxon>Siluriformes</taxon>
        <taxon>Clariidae</taxon>
        <taxon>Clarias</taxon>
    </lineage>
</organism>
<keyword evidence="2" id="KW-1185">Reference proteome</keyword>
<reference evidence="1" key="1">
    <citation type="submission" date="2020-07" db="EMBL/GenBank/DDBJ databases">
        <title>Clarias magur genome sequencing, assembly and annotation.</title>
        <authorList>
            <person name="Kushwaha B."/>
            <person name="Kumar R."/>
            <person name="Das P."/>
            <person name="Joshi C.G."/>
            <person name="Kumar D."/>
            <person name="Nagpure N.S."/>
            <person name="Pandey M."/>
            <person name="Agarwal S."/>
            <person name="Srivastava S."/>
            <person name="Singh M."/>
            <person name="Sahoo L."/>
            <person name="Jayasankar P."/>
            <person name="Meher P.K."/>
            <person name="Koringa P.G."/>
            <person name="Iquebal M.A."/>
            <person name="Das S.P."/>
            <person name="Bit A."/>
            <person name="Patnaik S."/>
            <person name="Patel N."/>
            <person name="Shah T.M."/>
            <person name="Hinsu A."/>
            <person name="Jena J.K."/>
        </authorList>
    </citation>
    <scope>NUCLEOTIDE SEQUENCE</scope>
    <source>
        <strain evidence="1">CIFAMagur01</strain>
        <tissue evidence="1">Testis</tissue>
    </source>
</reference>